<dbReference type="GO" id="GO:0003677">
    <property type="term" value="F:DNA binding"/>
    <property type="evidence" value="ECO:0007669"/>
    <property type="project" value="InterPro"/>
</dbReference>
<dbReference type="InterPro" id="IPR036977">
    <property type="entry name" value="DNA_primase_Znf_CHC2"/>
</dbReference>
<dbReference type="GO" id="GO:0006260">
    <property type="term" value="P:DNA replication"/>
    <property type="evidence" value="ECO:0007669"/>
    <property type="project" value="InterPro"/>
</dbReference>
<dbReference type="AlphaFoldDB" id="A0A975BCN9"/>
<dbReference type="Proteomes" id="UP000663720">
    <property type="component" value="Chromosome"/>
</dbReference>
<sequence>MKIFKPYELKSMRFFNVTADFVEEVLDTIWFDRDVEEVETAKYCYRPLFIKGSCPLPNHKGDRASFYMENSRNTSEPACNTFGCVDCNEYHVSIYDLIQKVVNCSYEEAVKRFADYCNVEIHLSEEDE</sequence>
<protein>
    <submittedName>
        <fullName evidence="1">DNA primase-domain-containing protein</fullName>
    </submittedName>
</protein>
<dbReference type="KEGG" id="dli:dnl_51320"/>
<reference evidence="1" key="1">
    <citation type="journal article" date="2021" name="Microb. Physiol.">
        <title>Proteogenomic Insights into the Physiology of Marine, Sulfate-Reducing, Filamentous Desulfonema limicola and Desulfonema magnum.</title>
        <authorList>
            <person name="Schnaars V."/>
            <person name="Wohlbrand L."/>
            <person name="Scheve S."/>
            <person name="Hinrichs C."/>
            <person name="Reinhardt R."/>
            <person name="Rabus R."/>
        </authorList>
    </citation>
    <scope>NUCLEOTIDE SEQUENCE</scope>
    <source>
        <strain evidence="1">5ac10</strain>
    </source>
</reference>
<evidence type="ECO:0000313" key="2">
    <source>
        <dbReference type="Proteomes" id="UP000663720"/>
    </source>
</evidence>
<proteinExistence type="predicted"/>
<organism evidence="1 2">
    <name type="scientific">Desulfonema limicola</name>
    <dbReference type="NCBI Taxonomy" id="45656"/>
    <lineage>
        <taxon>Bacteria</taxon>
        <taxon>Pseudomonadati</taxon>
        <taxon>Thermodesulfobacteriota</taxon>
        <taxon>Desulfobacteria</taxon>
        <taxon>Desulfobacterales</taxon>
        <taxon>Desulfococcaceae</taxon>
        <taxon>Desulfonema</taxon>
    </lineage>
</organism>
<dbReference type="Gene3D" id="3.90.580.10">
    <property type="entry name" value="Zinc finger, CHC2-type domain"/>
    <property type="match status" value="1"/>
</dbReference>
<keyword evidence="2" id="KW-1185">Reference proteome</keyword>
<dbReference type="SUPFAM" id="SSF57783">
    <property type="entry name" value="Zinc beta-ribbon"/>
    <property type="match status" value="1"/>
</dbReference>
<evidence type="ECO:0000313" key="1">
    <source>
        <dbReference type="EMBL" id="QTA82750.1"/>
    </source>
</evidence>
<dbReference type="RefSeq" id="WP_207688637.1">
    <property type="nucleotide sequence ID" value="NZ_CP061799.1"/>
</dbReference>
<dbReference type="GO" id="GO:0008270">
    <property type="term" value="F:zinc ion binding"/>
    <property type="evidence" value="ECO:0007669"/>
    <property type="project" value="InterPro"/>
</dbReference>
<name>A0A975BCN9_9BACT</name>
<gene>
    <name evidence="1" type="ORF">dnl_51320</name>
</gene>
<accession>A0A975BCN9</accession>
<dbReference type="EMBL" id="CP061799">
    <property type="protein sequence ID" value="QTA82750.1"/>
    <property type="molecule type" value="Genomic_DNA"/>
</dbReference>